<feature type="domain" description="Mur ligase C-terminal" evidence="16">
    <location>
        <begin position="321"/>
        <end position="450"/>
    </location>
</feature>
<dbReference type="PANTHER" id="PTHR43445">
    <property type="entry name" value="UDP-N-ACETYLMURAMATE--L-ALANINE LIGASE-RELATED"/>
    <property type="match status" value="1"/>
</dbReference>
<evidence type="ECO:0000256" key="2">
    <source>
        <dbReference type="ARBA" id="ARBA00004752"/>
    </source>
</evidence>
<dbReference type="SUPFAM" id="SSF53244">
    <property type="entry name" value="MurD-like peptide ligases, peptide-binding domain"/>
    <property type="match status" value="1"/>
</dbReference>
<accession>A0A6I6DBH4</accession>
<evidence type="ECO:0000313" key="18">
    <source>
        <dbReference type="EMBL" id="QGT98775.1"/>
    </source>
</evidence>
<dbReference type="Gene3D" id="3.40.50.720">
    <property type="entry name" value="NAD(P)-binding Rossmann-like Domain"/>
    <property type="match status" value="1"/>
</dbReference>
<dbReference type="Pfam" id="PF08245">
    <property type="entry name" value="Mur_ligase_M"/>
    <property type="match status" value="1"/>
</dbReference>
<name>A0A6I6DBH4_9FIRM</name>
<evidence type="ECO:0000313" key="19">
    <source>
        <dbReference type="Proteomes" id="UP000426444"/>
    </source>
</evidence>
<keyword evidence="6 14" id="KW-0132">Cell division</keyword>
<dbReference type="InterPro" id="IPR036565">
    <property type="entry name" value="Mur-like_cat_sf"/>
</dbReference>
<evidence type="ECO:0000256" key="13">
    <source>
        <dbReference type="ARBA" id="ARBA00047833"/>
    </source>
</evidence>
<dbReference type="Gene3D" id="3.40.1190.10">
    <property type="entry name" value="Mur-like, catalytic domain"/>
    <property type="match status" value="1"/>
</dbReference>
<dbReference type="UniPathway" id="UPA00219"/>
<evidence type="ECO:0000259" key="16">
    <source>
        <dbReference type="Pfam" id="PF02875"/>
    </source>
</evidence>
<dbReference type="InterPro" id="IPR005758">
    <property type="entry name" value="UDP-N-AcMur_Ala_ligase_MurC"/>
</dbReference>
<evidence type="ECO:0000259" key="15">
    <source>
        <dbReference type="Pfam" id="PF01225"/>
    </source>
</evidence>
<dbReference type="InterPro" id="IPR036615">
    <property type="entry name" value="Mur_ligase_C_dom_sf"/>
</dbReference>
<evidence type="ECO:0000256" key="9">
    <source>
        <dbReference type="ARBA" id="ARBA00022960"/>
    </source>
</evidence>
<reference evidence="19" key="1">
    <citation type="journal article" date="2019" name="Microbiology">
        <title>Complete Genome Sequence of an Uncultured Bacterium of the Candidate Phylum Bipolaricaulota.</title>
        <authorList>
            <person name="Kadnikov V.V."/>
            <person name="Mardanov A.V."/>
            <person name="Beletsky A.V."/>
            <person name="Frank Y.A."/>
            <person name="Karnachuk O.V."/>
            <person name="Ravin N.V."/>
        </authorList>
    </citation>
    <scope>NUCLEOTIDE SEQUENCE [LARGE SCALE GENOMIC DNA]</scope>
</reference>
<comment type="catalytic activity">
    <reaction evidence="13 14">
        <text>UDP-N-acetyl-alpha-D-muramate + L-alanine + ATP = UDP-N-acetyl-alpha-D-muramoyl-L-alanine + ADP + phosphate + H(+)</text>
        <dbReference type="Rhea" id="RHEA:23372"/>
        <dbReference type="ChEBI" id="CHEBI:15378"/>
        <dbReference type="ChEBI" id="CHEBI:30616"/>
        <dbReference type="ChEBI" id="CHEBI:43474"/>
        <dbReference type="ChEBI" id="CHEBI:57972"/>
        <dbReference type="ChEBI" id="CHEBI:70757"/>
        <dbReference type="ChEBI" id="CHEBI:83898"/>
        <dbReference type="ChEBI" id="CHEBI:456216"/>
        <dbReference type="EC" id="6.3.2.8"/>
    </reaction>
</comment>
<dbReference type="InterPro" id="IPR050061">
    <property type="entry name" value="MurCDEF_pg_biosynth"/>
</dbReference>
<dbReference type="GO" id="GO:0009252">
    <property type="term" value="P:peptidoglycan biosynthetic process"/>
    <property type="evidence" value="ECO:0007669"/>
    <property type="project" value="UniProtKB-UniRule"/>
</dbReference>
<dbReference type="AlphaFoldDB" id="A0A6I6DBH4"/>
<dbReference type="GO" id="GO:0008360">
    <property type="term" value="P:regulation of cell shape"/>
    <property type="evidence" value="ECO:0007669"/>
    <property type="project" value="UniProtKB-KW"/>
</dbReference>
<evidence type="ECO:0000256" key="5">
    <source>
        <dbReference type="ARBA" id="ARBA00022598"/>
    </source>
</evidence>
<dbReference type="Proteomes" id="UP000426444">
    <property type="component" value="Chromosome"/>
</dbReference>
<dbReference type="GO" id="GO:0071555">
    <property type="term" value="P:cell wall organization"/>
    <property type="evidence" value="ECO:0007669"/>
    <property type="project" value="UniProtKB-KW"/>
</dbReference>
<evidence type="ECO:0000256" key="10">
    <source>
        <dbReference type="ARBA" id="ARBA00022984"/>
    </source>
</evidence>
<keyword evidence="11 14" id="KW-0131">Cell cycle</keyword>
<feature type="domain" description="Mur ligase central" evidence="17">
    <location>
        <begin position="118"/>
        <end position="299"/>
    </location>
</feature>
<keyword evidence="8 14" id="KW-0067">ATP-binding</keyword>
<dbReference type="NCBIfam" id="TIGR01082">
    <property type="entry name" value="murC"/>
    <property type="match status" value="1"/>
</dbReference>
<dbReference type="Gene3D" id="3.90.190.20">
    <property type="entry name" value="Mur ligase, C-terminal domain"/>
    <property type="match status" value="1"/>
</dbReference>
<dbReference type="Pfam" id="PF02875">
    <property type="entry name" value="Mur_ligase_C"/>
    <property type="match status" value="1"/>
</dbReference>
<keyword evidence="19" id="KW-1185">Reference proteome</keyword>
<keyword evidence="9 14" id="KW-0133">Cell shape</keyword>
<organism evidence="18 19">
    <name type="scientific">Candidatus Syntrophocurvum alkaliphilum</name>
    <dbReference type="NCBI Taxonomy" id="2293317"/>
    <lineage>
        <taxon>Bacteria</taxon>
        <taxon>Bacillati</taxon>
        <taxon>Bacillota</taxon>
        <taxon>Clostridia</taxon>
        <taxon>Eubacteriales</taxon>
        <taxon>Syntrophomonadaceae</taxon>
        <taxon>Candidatus Syntrophocurvum</taxon>
    </lineage>
</organism>
<dbReference type="SUPFAM" id="SSF53623">
    <property type="entry name" value="MurD-like peptide ligases, catalytic domain"/>
    <property type="match status" value="1"/>
</dbReference>
<dbReference type="SUPFAM" id="SSF51984">
    <property type="entry name" value="MurCD N-terminal domain"/>
    <property type="match status" value="1"/>
</dbReference>
<evidence type="ECO:0000256" key="1">
    <source>
        <dbReference type="ARBA" id="ARBA00004496"/>
    </source>
</evidence>
<comment type="pathway">
    <text evidence="2 14">Cell wall biogenesis; peptidoglycan biosynthesis.</text>
</comment>
<evidence type="ECO:0000256" key="7">
    <source>
        <dbReference type="ARBA" id="ARBA00022741"/>
    </source>
</evidence>
<dbReference type="OrthoDB" id="9804126at2"/>
<dbReference type="GO" id="GO:0005524">
    <property type="term" value="F:ATP binding"/>
    <property type="evidence" value="ECO:0007669"/>
    <property type="project" value="UniProtKB-UniRule"/>
</dbReference>
<dbReference type="HAMAP" id="MF_00046">
    <property type="entry name" value="MurC"/>
    <property type="match status" value="1"/>
</dbReference>
<comment type="similarity">
    <text evidence="14">Belongs to the MurCDEF family.</text>
</comment>
<evidence type="ECO:0000256" key="3">
    <source>
        <dbReference type="ARBA" id="ARBA00012211"/>
    </source>
</evidence>
<gene>
    <name evidence="14" type="primary">murC</name>
    <name evidence="18" type="ORF">SYNTR_0182</name>
</gene>
<dbReference type="GO" id="GO:0008763">
    <property type="term" value="F:UDP-N-acetylmuramate-L-alanine ligase activity"/>
    <property type="evidence" value="ECO:0007669"/>
    <property type="project" value="UniProtKB-UniRule"/>
</dbReference>
<keyword evidence="7 14" id="KW-0547">Nucleotide-binding</keyword>
<dbReference type="PANTHER" id="PTHR43445:SF3">
    <property type="entry name" value="UDP-N-ACETYLMURAMATE--L-ALANINE LIGASE"/>
    <property type="match status" value="1"/>
</dbReference>
<keyword evidence="5 14" id="KW-0436">Ligase</keyword>
<protein>
    <recommendedName>
        <fullName evidence="3 14">UDP-N-acetylmuramate--L-alanine ligase</fullName>
        <ecNumber evidence="3 14">6.3.2.8</ecNumber>
    </recommendedName>
    <alternativeName>
        <fullName evidence="14">UDP-N-acetylmuramoyl-L-alanine synthetase</fullName>
    </alternativeName>
</protein>
<dbReference type="InterPro" id="IPR013221">
    <property type="entry name" value="Mur_ligase_cen"/>
</dbReference>
<evidence type="ECO:0000259" key="17">
    <source>
        <dbReference type="Pfam" id="PF08245"/>
    </source>
</evidence>
<keyword evidence="10 14" id="KW-0573">Peptidoglycan synthesis</keyword>
<comment type="subcellular location">
    <subcellularLocation>
        <location evidence="1 14">Cytoplasm</location>
    </subcellularLocation>
</comment>
<dbReference type="EMBL" id="CP046457">
    <property type="protein sequence ID" value="QGT98775.1"/>
    <property type="molecule type" value="Genomic_DNA"/>
</dbReference>
<dbReference type="InterPro" id="IPR000713">
    <property type="entry name" value="Mur_ligase_N"/>
</dbReference>
<evidence type="ECO:0000256" key="11">
    <source>
        <dbReference type="ARBA" id="ARBA00023306"/>
    </source>
</evidence>
<keyword evidence="4 14" id="KW-0963">Cytoplasm</keyword>
<dbReference type="Pfam" id="PF01225">
    <property type="entry name" value="Mur_ligase"/>
    <property type="match status" value="1"/>
</dbReference>
<evidence type="ECO:0000256" key="12">
    <source>
        <dbReference type="ARBA" id="ARBA00023316"/>
    </source>
</evidence>
<keyword evidence="12 14" id="KW-0961">Cell wall biogenesis/degradation</keyword>
<evidence type="ECO:0000256" key="6">
    <source>
        <dbReference type="ARBA" id="ARBA00022618"/>
    </source>
</evidence>
<dbReference type="InterPro" id="IPR004101">
    <property type="entry name" value="Mur_ligase_C"/>
</dbReference>
<dbReference type="GO" id="GO:0005737">
    <property type="term" value="C:cytoplasm"/>
    <property type="evidence" value="ECO:0007669"/>
    <property type="project" value="UniProtKB-SubCell"/>
</dbReference>
<dbReference type="KEGG" id="salq:SYNTR_0182"/>
<dbReference type="RefSeq" id="WP_156202735.1">
    <property type="nucleotide sequence ID" value="NZ_CP046457.1"/>
</dbReference>
<evidence type="ECO:0000256" key="4">
    <source>
        <dbReference type="ARBA" id="ARBA00022490"/>
    </source>
</evidence>
<evidence type="ECO:0000256" key="8">
    <source>
        <dbReference type="ARBA" id="ARBA00022840"/>
    </source>
</evidence>
<comment type="function">
    <text evidence="14">Cell wall formation.</text>
</comment>
<dbReference type="EC" id="6.3.2.8" evidence="3 14"/>
<evidence type="ECO:0000256" key="14">
    <source>
        <dbReference type="HAMAP-Rule" id="MF_00046"/>
    </source>
</evidence>
<feature type="binding site" evidence="14">
    <location>
        <begin position="120"/>
        <end position="126"/>
    </location>
    <ligand>
        <name>ATP</name>
        <dbReference type="ChEBI" id="CHEBI:30616"/>
    </ligand>
</feature>
<feature type="domain" description="Mur ligase N-terminal catalytic" evidence="15">
    <location>
        <begin position="14"/>
        <end position="112"/>
    </location>
</feature>
<proteinExistence type="inferred from homology"/>
<sequence length="465" mass="51303">MEEISIFETSQIKHLHFIGIGGISMSGLAQIMLDSNYTVSGSDIKKSDITEKLEKKGIKVYISHSEDNVKEADLVVYTAAVKENNPELLKAKQLKIPTIERSVLLGELSKNYDLNIAVSGTHGKTTTTSMIATILLEASFDPTIHIGGELNLIDGTTKMGGNKYFVTEACEYNEGFVKLDPYIGLILNIENEHPDFFQNIEEIKNTFIKFALQISKNGYLIACIDDYNTASILKELPCNVITYGIKSKNADWTASNIKFNDKGCASFNLVKNNTMITNINLNVPGLHNVSNSLAAISAADVLGCDVEYIKQGLLKFSGANRRLEIKGVINDIKVIDDYAHHPSEIKVTLNAARNFCDSTIWCVFQPHTYSRTKAFLDDFSESFSDADITIVSDIYAAREQDPGDIHSSTLSNKINLVGNKSTYISDFASIVKYLQHNVSPGDVIITMGAGDIYNVGEMFLNNKTN</sequence>
<dbReference type="GO" id="GO:0051301">
    <property type="term" value="P:cell division"/>
    <property type="evidence" value="ECO:0007669"/>
    <property type="project" value="UniProtKB-KW"/>
</dbReference>